<dbReference type="InterPro" id="IPR050979">
    <property type="entry name" value="LD-transpeptidase"/>
</dbReference>
<evidence type="ECO:0000256" key="2">
    <source>
        <dbReference type="ARBA" id="ARBA00005992"/>
    </source>
</evidence>
<evidence type="ECO:0000313" key="12">
    <source>
        <dbReference type="EMBL" id="NEK22733.1"/>
    </source>
</evidence>
<dbReference type="InterPro" id="IPR006311">
    <property type="entry name" value="TAT_signal"/>
</dbReference>
<keyword evidence="5" id="KW-0378">Hydrolase</keyword>
<dbReference type="GO" id="GO:0005576">
    <property type="term" value="C:extracellular region"/>
    <property type="evidence" value="ECO:0007669"/>
    <property type="project" value="TreeGrafter"/>
</dbReference>
<evidence type="ECO:0000256" key="5">
    <source>
        <dbReference type="ARBA" id="ARBA00022801"/>
    </source>
</evidence>
<feature type="chain" id="PRO_5026654408" evidence="10">
    <location>
        <begin position="24"/>
        <end position="185"/>
    </location>
</feature>
<dbReference type="Proteomes" id="UP000468591">
    <property type="component" value="Unassembled WGS sequence"/>
</dbReference>
<feature type="domain" description="L,D-TPase catalytic" evidence="11">
    <location>
        <begin position="48"/>
        <end position="185"/>
    </location>
</feature>
<keyword evidence="3" id="KW-0328">Glycosyltransferase</keyword>
<evidence type="ECO:0000256" key="8">
    <source>
        <dbReference type="ARBA" id="ARBA00023316"/>
    </source>
</evidence>
<evidence type="ECO:0000256" key="6">
    <source>
        <dbReference type="ARBA" id="ARBA00022960"/>
    </source>
</evidence>
<dbReference type="Gene3D" id="2.40.440.10">
    <property type="entry name" value="L,D-transpeptidase catalytic domain-like"/>
    <property type="match status" value="1"/>
</dbReference>
<dbReference type="EMBL" id="JAABNT010000005">
    <property type="protein sequence ID" value="NEK22733.1"/>
    <property type="molecule type" value="Genomic_DNA"/>
</dbReference>
<dbReference type="GO" id="GO:0071972">
    <property type="term" value="F:peptidoglycan L,D-transpeptidase activity"/>
    <property type="evidence" value="ECO:0007669"/>
    <property type="project" value="TreeGrafter"/>
</dbReference>
<keyword evidence="13" id="KW-1185">Reference proteome</keyword>
<name>A0A6P0CE30_9RHOB</name>
<dbReference type="InterPro" id="IPR038063">
    <property type="entry name" value="Transpep_catalytic_dom"/>
</dbReference>
<feature type="active site" description="Nucleophile" evidence="9">
    <location>
        <position position="161"/>
    </location>
</feature>
<feature type="signal peptide" evidence="10">
    <location>
        <begin position="1"/>
        <end position="23"/>
    </location>
</feature>
<keyword evidence="7 9" id="KW-0573">Peptidoglycan synthesis</keyword>
<dbReference type="InterPro" id="IPR005490">
    <property type="entry name" value="LD_TPept_cat_dom"/>
</dbReference>
<dbReference type="AlphaFoldDB" id="A0A6P0CE30"/>
<proteinExistence type="inferred from homology"/>
<keyword evidence="6 9" id="KW-0133">Cell shape</keyword>
<dbReference type="Pfam" id="PF03734">
    <property type="entry name" value="YkuD"/>
    <property type="match status" value="1"/>
</dbReference>
<dbReference type="RefSeq" id="WP_164353662.1">
    <property type="nucleotide sequence ID" value="NZ_JAABNT010000005.1"/>
</dbReference>
<comment type="caution">
    <text evidence="12">The sequence shown here is derived from an EMBL/GenBank/DDBJ whole genome shotgun (WGS) entry which is preliminary data.</text>
</comment>
<evidence type="ECO:0000256" key="9">
    <source>
        <dbReference type="PROSITE-ProRule" id="PRU01373"/>
    </source>
</evidence>
<dbReference type="GO" id="GO:0008360">
    <property type="term" value="P:regulation of cell shape"/>
    <property type="evidence" value="ECO:0007669"/>
    <property type="project" value="UniProtKB-UniRule"/>
</dbReference>
<comment type="similarity">
    <text evidence="2">Belongs to the YkuD family.</text>
</comment>
<evidence type="ECO:0000313" key="13">
    <source>
        <dbReference type="Proteomes" id="UP000468591"/>
    </source>
</evidence>
<dbReference type="PANTHER" id="PTHR30582:SF24">
    <property type="entry name" value="L,D-TRANSPEPTIDASE ERFK_SRFK-RELATED"/>
    <property type="match status" value="1"/>
</dbReference>
<accession>A0A6P0CE30</accession>
<evidence type="ECO:0000256" key="10">
    <source>
        <dbReference type="SAM" id="SignalP"/>
    </source>
</evidence>
<dbReference type="CDD" id="cd16913">
    <property type="entry name" value="YkuD_like"/>
    <property type="match status" value="1"/>
</dbReference>
<evidence type="ECO:0000256" key="4">
    <source>
        <dbReference type="ARBA" id="ARBA00022679"/>
    </source>
</evidence>
<dbReference type="GO" id="GO:0071555">
    <property type="term" value="P:cell wall organization"/>
    <property type="evidence" value="ECO:0007669"/>
    <property type="project" value="UniProtKB-UniRule"/>
</dbReference>
<reference evidence="12 13" key="1">
    <citation type="submission" date="2020-01" db="EMBL/GenBank/DDBJ databases">
        <title>Sulfitobacter sediminilitoris sp. nov., isolated from a tidal flat.</title>
        <authorList>
            <person name="Park S."/>
            <person name="Yoon J.-H."/>
        </authorList>
    </citation>
    <scope>NUCLEOTIDE SEQUENCE [LARGE SCALE GENOMIC DNA]</scope>
    <source>
        <strain evidence="12 13">JBTF-M27</strain>
    </source>
</reference>
<protein>
    <submittedName>
        <fullName evidence="12">L,D-transpeptidase family protein</fullName>
    </submittedName>
</protein>
<feature type="active site" description="Proton donor/acceptor" evidence="9">
    <location>
        <position position="145"/>
    </location>
</feature>
<dbReference type="UniPathway" id="UPA00219"/>
<evidence type="ECO:0000256" key="7">
    <source>
        <dbReference type="ARBA" id="ARBA00022984"/>
    </source>
</evidence>
<dbReference type="PROSITE" id="PS52029">
    <property type="entry name" value="LD_TPASE"/>
    <property type="match status" value="1"/>
</dbReference>
<sequence length="185" mass="20645">MPLSRRNFLATGAATLFGGQAVAATQAYQIPPEHQARIVRIKAEFEPGEIHVDPGQFALYWTMPGRKAVRYPVGIGREGLYESGAFTIGRKAEWPRWTPTKAMIEREPEKYLQYADGMDGGPNNPLGARALYLYDGDRDTLLRIHGTPQPHTMGTRRSNGCVRMINAHAIDLYERVPSGTRVVLH</sequence>
<gene>
    <name evidence="12" type="ORF">GV827_09970</name>
</gene>
<keyword evidence="4" id="KW-0808">Transferase</keyword>
<dbReference type="GO" id="GO:0018104">
    <property type="term" value="P:peptidoglycan-protein cross-linking"/>
    <property type="evidence" value="ECO:0007669"/>
    <property type="project" value="TreeGrafter"/>
</dbReference>
<keyword evidence="8 9" id="KW-0961">Cell wall biogenesis/degradation</keyword>
<comment type="pathway">
    <text evidence="1 9">Cell wall biogenesis; peptidoglycan biosynthesis.</text>
</comment>
<evidence type="ECO:0000259" key="11">
    <source>
        <dbReference type="PROSITE" id="PS52029"/>
    </source>
</evidence>
<keyword evidence="10" id="KW-0732">Signal</keyword>
<evidence type="ECO:0000256" key="1">
    <source>
        <dbReference type="ARBA" id="ARBA00004752"/>
    </source>
</evidence>
<organism evidence="12 13">
    <name type="scientific">Sulfitobacter sediminilitoris</name>
    <dbReference type="NCBI Taxonomy" id="2698830"/>
    <lineage>
        <taxon>Bacteria</taxon>
        <taxon>Pseudomonadati</taxon>
        <taxon>Pseudomonadota</taxon>
        <taxon>Alphaproteobacteria</taxon>
        <taxon>Rhodobacterales</taxon>
        <taxon>Roseobacteraceae</taxon>
        <taxon>Sulfitobacter</taxon>
    </lineage>
</organism>
<dbReference type="PROSITE" id="PS51318">
    <property type="entry name" value="TAT"/>
    <property type="match status" value="1"/>
</dbReference>
<dbReference type="SUPFAM" id="SSF141523">
    <property type="entry name" value="L,D-transpeptidase catalytic domain-like"/>
    <property type="match status" value="1"/>
</dbReference>
<dbReference type="GO" id="GO:0016757">
    <property type="term" value="F:glycosyltransferase activity"/>
    <property type="evidence" value="ECO:0007669"/>
    <property type="project" value="UniProtKB-KW"/>
</dbReference>
<evidence type="ECO:0000256" key="3">
    <source>
        <dbReference type="ARBA" id="ARBA00022676"/>
    </source>
</evidence>
<dbReference type="PANTHER" id="PTHR30582">
    <property type="entry name" value="L,D-TRANSPEPTIDASE"/>
    <property type="match status" value="1"/>
</dbReference>